<accession>A0A2B4RMH3</accession>
<dbReference type="AlphaFoldDB" id="A0A2B4RMH3"/>
<dbReference type="InterPro" id="IPR036056">
    <property type="entry name" value="Fibrinogen-like_C"/>
</dbReference>
<dbReference type="NCBIfam" id="NF040941">
    <property type="entry name" value="GGGWT_bact"/>
    <property type="match status" value="1"/>
</dbReference>
<proteinExistence type="predicted"/>
<dbReference type="SUPFAM" id="SSF56496">
    <property type="entry name" value="Fibrinogen C-terminal domain-like"/>
    <property type="match status" value="1"/>
</dbReference>
<dbReference type="PANTHER" id="PTHR47510">
    <property type="entry name" value="REVERSE TRANSCRIPTASE DOMAIN-CONTAINING PROTEIN"/>
    <property type="match status" value="1"/>
</dbReference>
<organism evidence="2 3">
    <name type="scientific">Stylophora pistillata</name>
    <name type="common">Smooth cauliflower coral</name>
    <dbReference type="NCBI Taxonomy" id="50429"/>
    <lineage>
        <taxon>Eukaryota</taxon>
        <taxon>Metazoa</taxon>
        <taxon>Cnidaria</taxon>
        <taxon>Anthozoa</taxon>
        <taxon>Hexacorallia</taxon>
        <taxon>Scleractinia</taxon>
        <taxon>Astrocoeniina</taxon>
        <taxon>Pocilloporidae</taxon>
        <taxon>Stylophora</taxon>
    </lineage>
</organism>
<evidence type="ECO:0000313" key="3">
    <source>
        <dbReference type="Proteomes" id="UP000225706"/>
    </source>
</evidence>
<evidence type="ECO:0000259" key="1">
    <source>
        <dbReference type="PROSITE" id="PS51406"/>
    </source>
</evidence>
<dbReference type="Pfam" id="PF00147">
    <property type="entry name" value="Fibrinogen_C"/>
    <property type="match status" value="1"/>
</dbReference>
<protein>
    <submittedName>
        <fullName evidence="2">Angiopoietin-related protein 3</fullName>
    </submittedName>
</protein>
<dbReference type="InterPro" id="IPR002181">
    <property type="entry name" value="Fibrinogen_a/b/g_C_dom"/>
</dbReference>
<dbReference type="Proteomes" id="UP000225706">
    <property type="component" value="Unassembled WGS sequence"/>
</dbReference>
<gene>
    <name evidence="2" type="primary">Angptl3</name>
    <name evidence="2" type="ORF">AWC38_SpisGene18209</name>
</gene>
<comment type="caution">
    <text evidence="2">The sequence shown here is derived from an EMBL/GenBank/DDBJ whole genome shotgun (WGS) entry which is preliminary data.</text>
</comment>
<feature type="domain" description="Fibrinogen C-terminal" evidence="1">
    <location>
        <begin position="390"/>
        <end position="531"/>
    </location>
</feature>
<reference evidence="3" key="1">
    <citation type="journal article" date="2017" name="bioRxiv">
        <title>Comparative analysis of the genomes of Stylophora pistillata and Acropora digitifera provides evidence for extensive differences between species of corals.</title>
        <authorList>
            <person name="Voolstra C.R."/>
            <person name="Li Y."/>
            <person name="Liew Y.J."/>
            <person name="Baumgarten S."/>
            <person name="Zoccola D."/>
            <person name="Flot J.-F."/>
            <person name="Tambutte S."/>
            <person name="Allemand D."/>
            <person name="Aranda M."/>
        </authorList>
    </citation>
    <scope>NUCLEOTIDE SEQUENCE [LARGE SCALE GENOMIC DNA]</scope>
</reference>
<keyword evidence="3" id="KW-1185">Reference proteome</keyword>
<dbReference type="SMART" id="SM00186">
    <property type="entry name" value="FBG"/>
    <property type="match status" value="1"/>
</dbReference>
<name>A0A2B4RMH3_STYPI</name>
<dbReference type="EMBL" id="LSMT01000471">
    <property type="protein sequence ID" value="PFX17465.1"/>
    <property type="molecule type" value="Genomic_DNA"/>
</dbReference>
<dbReference type="PROSITE" id="PS51406">
    <property type="entry name" value="FIBRINOGEN_C_2"/>
    <property type="match status" value="1"/>
</dbReference>
<sequence>MILQIVKKPTRKNAILDLVLTNLHQFYDEPCTFPPFGLSDHHTVTVAPRIRDKSQSASKFVLKRDKRASRKAELGRYLDAIDWLTLFSSAESCEDLLDVFMNCIRTGLDLIMPVKRVRINTTDAPWMTQHLKSLIRKRQKAFHQHGSDSVQFKFFRNAVNRGRKACKASFYKSKVENMKEENPGVWWREVKRLAGVQSSPGNVISQIQVEGVENISEKEFADLINWAFLEPLEEYRLHLPLSKLPVEEDSLFLEVSEARMQSLLANLNPSKASGPDSIPNWLLKEYADFLCRPLTVIFNASFKEQCLPQIWKMADVTPLPKTKPVKELKKDLRPISLTACLSKVAEECVVVDYVKPAALRVLDPNHVALLFMIQLLPSARAASVSCKNNSRKSEKSKNCAELYTRGQTTSGVYTIDPDGKGAFDVYCDQTSTGGGWTVIQKRQNGPVDFNHTWDDYTKGFGNFLIGGFWLGLNKINPLTQNETENKLRLYLVASNKAVYAEYASFGIGDRNSNYTLSLGNFSSKSIWLVKS</sequence>
<dbReference type="PANTHER" id="PTHR47510:SF3">
    <property type="entry name" value="ENDO_EXONUCLEASE_PHOSPHATASE DOMAIN-CONTAINING PROTEIN"/>
    <property type="match status" value="1"/>
</dbReference>
<dbReference type="OrthoDB" id="6928959at2759"/>
<evidence type="ECO:0000313" key="2">
    <source>
        <dbReference type="EMBL" id="PFX17465.1"/>
    </source>
</evidence>
<dbReference type="Gene3D" id="3.90.215.10">
    <property type="entry name" value="Gamma Fibrinogen, chain A, domain 1"/>
    <property type="match status" value="1"/>
</dbReference>
<dbReference type="InterPro" id="IPR014716">
    <property type="entry name" value="Fibrinogen_a/b/g_C_1"/>
</dbReference>